<evidence type="ECO:0000313" key="2">
    <source>
        <dbReference type="EMBL" id="PIA58809.1"/>
    </source>
</evidence>
<feature type="compositionally biased region" description="Polar residues" evidence="1">
    <location>
        <begin position="78"/>
        <end position="91"/>
    </location>
</feature>
<feature type="compositionally biased region" description="Basic and acidic residues" evidence="1">
    <location>
        <begin position="17"/>
        <end position="28"/>
    </location>
</feature>
<dbReference type="AlphaFoldDB" id="A0A2G5ESV4"/>
<feature type="region of interest" description="Disordered" evidence="1">
    <location>
        <begin position="1"/>
        <end position="62"/>
    </location>
</feature>
<dbReference type="EMBL" id="KZ305022">
    <property type="protein sequence ID" value="PIA58809.1"/>
    <property type="molecule type" value="Genomic_DNA"/>
</dbReference>
<dbReference type="Proteomes" id="UP000230069">
    <property type="component" value="Unassembled WGS sequence"/>
</dbReference>
<sequence>MTKFNEIQKKRRAQSAEIKRKIHGDPLTRKLKNKPQPQSISGKRKRKIMKKCNRQQREAEKKAHLISMEDVEMAVDTVPQQGTSTDSSKTQFHLKKSPKLKLKQRKRGGKKHKKSSEKAASVPVDAMVE</sequence>
<protein>
    <submittedName>
        <fullName evidence="2">Uncharacterized protein</fullName>
    </submittedName>
</protein>
<feature type="compositionally biased region" description="Basic residues" evidence="1">
    <location>
        <begin position="42"/>
        <end position="54"/>
    </location>
</feature>
<gene>
    <name evidence="2" type="ORF">AQUCO_00500625v1</name>
</gene>
<name>A0A2G5ESV4_AQUCA</name>
<organism evidence="2 3">
    <name type="scientific">Aquilegia coerulea</name>
    <name type="common">Rocky mountain columbine</name>
    <dbReference type="NCBI Taxonomy" id="218851"/>
    <lineage>
        <taxon>Eukaryota</taxon>
        <taxon>Viridiplantae</taxon>
        <taxon>Streptophyta</taxon>
        <taxon>Embryophyta</taxon>
        <taxon>Tracheophyta</taxon>
        <taxon>Spermatophyta</taxon>
        <taxon>Magnoliopsida</taxon>
        <taxon>Ranunculales</taxon>
        <taxon>Ranunculaceae</taxon>
        <taxon>Thalictroideae</taxon>
        <taxon>Aquilegia</taxon>
    </lineage>
</organism>
<evidence type="ECO:0000313" key="3">
    <source>
        <dbReference type="Proteomes" id="UP000230069"/>
    </source>
</evidence>
<keyword evidence="3" id="KW-1185">Reference proteome</keyword>
<dbReference type="PANTHER" id="PTHR36709">
    <property type="entry name" value="OS02G0604100 PROTEIN"/>
    <property type="match status" value="1"/>
</dbReference>
<dbReference type="OrthoDB" id="775892at2759"/>
<dbReference type="InParanoid" id="A0A2G5ESV4"/>
<evidence type="ECO:0000256" key="1">
    <source>
        <dbReference type="SAM" id="MobiDB-lite"/>
    </source>
</evidence>
<dbReference type="FunCoup" id="A0A2G5ESV4">
    <property type="interactions" value="1152"/>
</dbReference>
<dbReference type="STRING" id="218851.A0A2G5ESV4"/>
<dbReference type="PANTHER" id="PTHR36709:SF1">
    <property type="entry name" value="OS02G0604100 PROTEIN"/>
    <property type="match status" value="1"/>
</dbReference>
<reference evidence="2 3" key="1">
    <citation type="submission" date="2017-09" db="EMBL/GenBank/DDBJ databases">
        <title>WGS assembly of Aquilegia coerulea Goldsmith.</title>
        <authorList>
            <person name="Hodges S."/>
            <person name="Kramer E."/>
            <person name="Nordborg M."/>
            <person name="Tomkins J."/>
            <person name="Borevitz J."/>
            <person name="Derieg N."/>
            <person name="Yan J."/>
            <person name="Mihaltcheva S."/>
            <person name="Hayes R.D."/>
            <person name="Rokhsar D."/>
        </authorList>
    </citation>
    <scope>NUCLEOTIDE SEQUENCE [LARGE SCALE GENOMIC DNA]</scope>
    <source>
        <strain evidence="3">cv. Goldsmith</strain>
    </source>
</reference>
<feature type="compositionally biased region" description="Basic residues" evidence="1">
    <location>
        <begin position="92"/>
        <end position="115"/>
    </location>
</feature>
<accession>A0A2G5ESV4</accession>
<proteinExistence type="predicted"/>
<feature type="region of interest" description="Disordered" evidence="1">
    <location>
        <begin position="74"/>
        <end position="129"/>
    </location>
</feature>